<name>A0A1I1U3H8_9BURK</name>
<dbReference type="EMBL" id="FOMQ01000004">
    <property type="protein sequence ID" value="SFD64148.1"/>
    <property type="molecule type" value="Genomic_DNA"/>
</dbReference>
<sequence length="130" mass="14382">MQVLLPPGWPRPKGYSNGVTAQGRMVFVAGMIGWDAQGIFHTDELAGQVRQALRNVVEVLKEGGARPEHIVRMTWYVTDKRDYIASLQQIGKDFREIIGSFNAAMTAVEVSALIEDRAKVEIEVTAVVPD</sequence>
<dbReference type="Gene3D" id="3.30.1330.40">
    <property type="entry name" value="RutC-like"/>
    <property type="match status" value="1"/>
</dbReference>
<protein>
    <submittedName>
        <fullName evidence="1">Enamine deaminase RidA, house cleaning of reactive enamine intermediates, YjgF/YER057c/UK114 family</fullName>
    </submittedName>
</protein>
<evidence type="ECO:0000313" key="1">
    <source>
        <dbReference type="EMBL" id="SFD64148.1"/>
    </source>
</evidence>
<dbReference type="RefSeq" id="WP_092950756.1">
    <property type="nucleotide sequence ID" value="NZ_FOMQ01000004.1"/>
</dbReference>
<dbReference type="OrthoDB" id="9803101at2"/>
<dbReference type="Pfam" id="PF01042">
    <property type="entry name" value="Ribonuc_L-PSP"/>
    <property type="match status" value="1"/>
</dbReference>
<dbReference type="CDD" id="cd00448">
    <property type="entry name" value="YjgF_YER057c_UK114_family"/>
    <property type="match status" value="1"/>
</dbReference>
<dbReference type="PANTHER" id="PTHR43857:SF1">
    <property type="entry name" value="YJGH FAMILY PROTEIN"/>
    <property type="match status" value="1"/>
</dbReference>
<dbReference type="SUPFAM" id="SSF55298">
    <property type="entry name" value="YjgF-like"/>
    <property type="match status" value="1"/>
</dbReference>
<dbReference type="PANTHER" id="PTHR43857">
    <property type="entry name" value="BLR7761 PROTEIN"/>
    <property type="match status" value="1"/>
</dbReference>
<gene>
    <name evidence="1" type="ORF">SAMN04489710_104204</name>
</gene>
<evidence type="ECO:0000313" key="2">
    <source>
        <dbReference type="Proteomes" id="UP000199517"/>
    </source>
</evidence>
<dbReference type="InterPro" id="IPR035959">
    <property type="entry name" value="RutC-like_sf"/>
</dbReference>
<dbReference type="Proteomes" id="UP000199517">
    <property type="component" value="Unassembled WGS sequence"/>
</dbReference>
<dbReference type="AlphaFoldDB" id="A0A1I1U3H8"/>
<dbReference type="InterPro" id="IPR006175">
    <property type="entry name" value="YjgF/YER057c/UK114"/>
</dbReference>
<keyword evidence="2" id="KW-1185">Reference proteome</keyword>
<organism evidence="1 2">
    <name type="scientific">Paracidovorax konjaci</name>
    <dbReference type="NCBI Taxonomy" id="32040"/>
    <lineage>
        <taxon>Bacteria</taxon>
        <taxon>Pseudomonadati</taxon>
        <taxon>Pseudomonadota</taxon>
        <taxon>Betaproteobacteria</taxon>
        <taxon>Burkholderiales</taxon>
        <taxon>Comamonadaceae</taxon>
        <taxon>Paracidovorax</taxon>
    </lineage>
</organism>
<proteinExistence type="predicted"/>
<dbReference type="STRING" id="32040.SAMN04489710_104204"/>
<reference evidence="2" key="1">
    <citation type="submission" date="2016-10" db="EMBL/GenBank/DDBJ databases">
        <authorList>
            <person name="Varghese N."/>
            <person name="Submissions S."/>
        </authorList>
    </citation>
    <scope>NUCLEOTIDE SEQUENCE [LARGE SCALE GENOMIC DNA]</scope>
    <source>
        <strain evidence="2">DSM 7481</strain>
    </source>
</reference>
<accession>A0A1I1U3H8</accession>